<evidence type="ECO:0000313" key="8">
    <source>
        <dbReference type="EMBL" id="GFH47890.1"/>
    </source>
</evidence>
<comment type="subunit">
    <text evidence="6">Component of the Mediator complex.</text>
</comment>
<dbReference type="GO" id="GO:0003712">
    <property type="term" value="F:transcription coregulator activity"/>
    <property type="evidence" value="ECO:0007669"/>
    <property type="project" value="InterPro"/>
</dbReference>
<comment type="caution">
    <text evidence="8">The sequence shown here is derived from an EMBL/GenBank/DDBJ whole genome shotgun (WGS) entry which is preliminary data.</text>
</comment>
<evidence type="ECO:0000256" key="2">
    <source>
        <dbReference type="ARBA" id="ARBA00007526"/>
    </source>
</evidence>
<evidence type="ECO:0000256" key="4">
    <source>
        <dbReference type="ARBA" id="ARBA00023163"/>
    </source>
</evidence>
<feature type="compositionally biased region" description="Polar residues" evidence="7">
    <location>
        <begin position="284"/>
        <end position="295"/>
    </location>
</feature>
<dbReference type="Gene3D" id="3.10.450.580">
    <property type="entry name" value="Mediator complex, subunit Med6"/>
    <property type="match status" value="1"/>
</dbReference>
<accession>A0AAD3CMQ0</accession>
<dbReference type="Pfam" id="PF04934">
    <property type="entry name" value="Med6"/>
    <property type="match status" value="1"/>
</dbReference>
<organism evidence="8 9">
    <name type="scientific">Chaetoceros tenuissimus</name>
    <dbReference type="NCBI Taxonomy" id="426638"/>
    <lineage>
        <taxon>Eukaryota</taxon>
        <taxon>Sar</taxon>
        <taxon>Stramenopiles</taxon>
        <taxon>Ochrophyta</taxon>
        <taxon>Bacillariophyta</taxon>
        <taxon>Coscinodiscophyceae</taxon>
        <taxon>Chaetocerotophycidae</taxon>
        <taxon>Chaetocerotales</taxon>
        <taxon>Chaetocerotaceae</taxon>
        <taxon>Chaetoceros</taxon>
    </lineage>
</organism>
<keyword evidence="4 6" id="KW-0804">Transcription</keyword>
<dbReference type="InterPro" id="IPR038566">
    <property type="entry name" value="Mediator_Med6_sf"/>
</dbReference>
<comment type="subcellular location">
    <subcellularLocation>
        <location evidence="1 6">Nucleus</location>
    </subcellularLocation>
</comment>
<evidence type="ECO:0000256" key="6">
    <source>
        <dbReference type="RuleBase" id="RU364143"/>
    </source>
</evidence>
<comment type="function">
    <text evidence="6">Component of the Mediator complex, a coactivator involved in the regulated transcription of nearly all RNA polymerase II-dependent genes. Mediator functions as a bridge to convey information from gene-specific regulatory proteins to the basal RNA polymerase II transcription machinery. Mediator is recruited to promoters by direct interactions with regulatory proteins and serves as a scaffold for the assembly of a functional preinitiation complex with RNA polymerase II and the general transcription factors.</text>
</comment>
<keyword evidence="3 6" id="KW-0805">Transcription regulation</keyword>
<keyword evidence="9" id="KW-1185">Reference proteome</keyword>
<protein>
    <recommendedName>
        <fullName evidence="6">Mediator of RNA polymerase II transcription subunit 6</fullName>
    </recommendedName>
    <alternativeName>
        <fullName evidence="6">Mediator complex subunit 6</fullName>
    </alternativeName>
</protein>
<gene>
    <name evidence="6" type="primary">MED6</name>
    <name evidence="8" type="ORF">CTEN210_04366</name>
</gene>
<dbReference type="EMBL" id="BLLK01000025">
    <property type="protein sequence ID" value="GFH47890.1"/>
    <property type="molecule type" value="Genomic_DNA"/>
</dbReference>
<reference evidence="8 9" key="1">
    <citation type="journal article" date="2021" name="Sci. Rep.">
        <title>The genome of the diatom Chaetoceros tenuissimus carries an ancient integrated fragment of an extant virus.</title>
        <authorList>
            <person name="Hongo Y."/>
            <person name="Kimura K."/>
            <person name="Takaki Y."/>
            <person name="Yoshida Y."/>
            <person name="Baba S."/>
            <person name="Kobayashi G."/>
            <person name="Nagasaki K."/>
            <person name="Hano T."/>
            <person name="Tomaru Y."/>
        </authorList>
    </citation>
    <scope>NUCLEOTIDE SEQUENCE [LARGE SCALE GENOMIC DNA]</scope>
    <source>
        <strain evidence="8 9">NIES-3715</strain>
    </source>
</reference>
<dbReference type="PANTHER" id="PTHR13104">
    <property type="entry name" value="MED-6-RELATED"/>
    <property type="match status" value="1"/>
</dbReference>
<dbReference type="GO" id="GO:0006357">
    <property type="term" value="P:regulation of transcription by RNA polymerase II"/>
    <property type="evidence" value="ECO:0007669"/>
    <property type="project" value="InterPro"/>
</dbReference>
<evidence type="ECO:0000313" key="9">
    <source>
        <dbReference type="Proteomes" id="UP001054902"/>
    </source>
</evidence>
<feature type="region of interest" description="Disordered" evidence="7">
    <location>
        <begin position="259"/>
        <end position="295"/>
    </location>
</feature>
<proteinExistence type="inferred from homology"/>
<keyword evidence="5 6" id="KW-0539">Nucleus</keyword>
<dbReference type="Proteomes" id="UP001054902">
    <property type="component" value="Unassembled WGS sequence"/>
</dbReference>
<dbReference type="AlphaFoldDB" id="A0AAD3CMQ0"/>
<dbReference type="InterPro" id="IPR007018">
    <property type="entry name" value="Mediator_Med6"/>
</dbReference>
<evidence type="ECO:0000256" key="1">
    <source>
        <dbReference type="ARBA" id="ARBA00004123"/>
    </source>
</evidence>
<keyword evidence="6" id="KW-0010">Activator</keyword>
<name>A0AAD3CMQ0_9STRA</name>
<comment type="similarity">
    <text evidence="2 6">Belongs to the Mediator complex subunit 6 family.</text>
</comment>
<dbReference type="GO" id="GO:0016592">
    <property type="term" value="C:mediator complex"/>
    <property type="evidence" value="ECO:0007669"/>
    <property type="project" value="InterPro"/>
</dbReference>
<evidence type="ECO:0000256" key="3">
    <source>
        <dbReference type="ARBA" id="ARBA00023015"/>
    </source>
</evidence>
<evidence type="ECO:0000256" key="7">
    <source>
        <dbReference type="SAM" id="MobiDB-lite"/>
    </source>
</evidence>
<sequence>MSIENASFTDPNYLATYGLNRTTAVDYFLHPLNPFRTKNKCTNDILNSQQISISWMVNGIGMRPGPLTIQQAEEEMQAALAREHNQEQYELIPVDNPGSIEAINSPLFTIRHVYRESETKVVPLGIYYILEGVIYKSPCARSLMKANIARTTSGLMDACDMLKHCARYSPRTGYYFDFDGLKKKKRLEQAKKRKAEEGNTEGRREVNPLLQKKQITTSAYLEQELKKELANPEANETVKDILNDFKQRTKILRDARRLIDNRPAGERTEEEEEGNRAKEKMNSILMSLKSSIQKV</sequence>
<evidence type="ECO:0000256" key="5">
    <source>
        <dbReference type="ARBA" id="ARBA00023242"/>
    </source>
</evidence>